<feature type="chain" id="PRO_5003490771" description="Transglutaminase" evidence="1">
    <location>
        <begin position="22"/>
        <end position="231"/>
    </location>
</feature>
<accession>G6YQ87</accession>
<dbReference type="Gene3D" id="3.10.620.30">
    <property type="match status" value="1"/>
</dbReference>
<evidence type="ECO:0000313" key="2">
    <source>
        <dbReference type="EMBL" id="EHJ05593.1"/>
    </source>
</evidence>
<evidence type="ECO:0000313" key="3">
    <source>
        <dbReference type="Proteomes" id="UP000003208"/>
    </source>
</evidence>
<dbReference type="PANTHER" id="PTHR39327:SF1">
    <property type="entry name" value="BLR5470 PROTEIN"/>
    <property type="match status" value="1"/>
</dbReference>
<dbReference type="Pfam" id="PF06035">
    <property type="entry name" value="Peptidase_C93"/>
    <property type="match status" value="1"/>
</dbReference>
<dbReference type="SUPFAM" id="SSF54001">
    <property type="entry name" value="Cysteine proteinases"/>
    <property type="match status" value="1"/>
</dbReference>
<keyword evidence="1" id="KW-0732">Signal</keyword>
<dbReference type="Proteomes" id="UP000003208">
    <property type="component" value="Unassembled WGS sequence"/>
</dbReference>
<evidence type="ECO:0008006" key="4">
    <source>
        <dbReference type="Google" id="ProtNLM"/>
    </source>
</evidence>
<organism evidence="2 3">
    <name type="scientific">Marinobacter manganoxydans MnI7-9</name>
    <dbReference type="NCBI Taxonomy" id="1094979"/>
    <lineage>
        <taxon>Bacteria</taxon>
        <taxon>Pseudomonadati</taxon>
        <taxon>Pseudomonadota</taxon>
        <taxon>Gammaproteobacteria</taxon>
        <taxon>Pseudomonadales</taxon>
        <taxon>Marinobacteraceae</taxon>
        <taxon>Marinobacter</taxon>
    </lineage>
</organism>
<dbReference type="PATRIC" id="fig|1094979.3.peg.916"/>
<evidence type="ECO:0000256" key="1">
    <source>
        <dbReference type="SAM" id="SignalP"/>
    </source>
</evidence>
<gene>
    <name evidence="2" type="ORF">KYE_04781</name>
</gene>
<keyword evidence="3" id="KW-1185">Reference proteome</keyword>
<dbReference type="InterPro" id="IPR010319">
    <property type="entry name" value="Transglutaminase-like_Cys_pept"/>
</dbReference>
<proteinExistence type="predicted"/>
<protein>
    <recommendedName>
        <fullName evidence="4">Transglutaminase</fullName>
    </recommendedName>
</protein>
<dbReference type="AlphaFoldDB" id="G6YQ87"/>
<reference evidence="2 3" key="1">
    <citation type="journal article" date="2012" name="J. Bacteriol.">
        <title>Genome sequence of deep-sea manganese-oxidizing bacterium Marinobacter manganoxydans MnI7-9.</title>
        <authorList>
            <person name="Wang H."/>
            <person name="Li H."/>
            <person name="Shao Z."/>
            <person name="Liao S."/>
            <person name="Johnstone L."/>
            <person name="Rensing C."/>
            <person name="Wang G."/>
        </authorList>
    </citation>
    <scope>NUCLEOTIDE SEQUENCE [LARGE SCALE GENOMIC DNA]</scope>
    <source>
        <strain evidence="2 3">MnI7-9</strain>
    </source>
</reference>
<feature type="signal peptide" evidence="1">
    <location>
        <begin position="1"/>
        <end position="21"/>
    </location>
</feature>
<dbReference type="PANTHER" id="PTHR39327">
    <property type="match status" value="1"/>
</dbReference>
<dbReference type="EMBL" id="AGTR01000016">
    <property type="protein sequence ID" value="EHJ05593.1"/>
    <property type="molecule type" value="Genomic_DNA"/>
</dbReference>
<dbReference type="InterPro" id="IPR038765">
    <property type="entry name" value="Papain-like_cys_pep_sf"/>
</dbReference>
<dbReference type="MEROPS" id="M09.003"/>
<name>G6YQ87_9GAMM</name>
<sequence length="231" mass="25428">MLAATAFCAAALAFSSSLPQASPRPVFASIDFAETHAQWNQYGFQADKAILERWQSLLQRVSSLDTAEKLKQVNAFVHKALAYQLDQSLWGREDYWATPLETLARGRGDCEDYVIIQYVSLLNAGISDDKLRLIYVRARIGGSTSPVTRPHMVLGYYPEAGAEPILLDSLIEDILPASERTDLTPVFSFNSSELWAGGTGASAGSATARLSPWRDVLNRMKREGVSLNVSR</sequence>